<evidence type="ECO:0000313" key="2">
    <source>
        <dbReference type="EMBL" id="TDT71745.1"/>
    </source>
</evidence>
<gene>
    <name evidence="2" type="ORF">EV215_0429</name>
</gene>
<comment type="caution">
    <text evidence="2">The sequence shown here is derived from an EMBL/GenBank/DDBJ whole genome shotgun (WGS) entry which is preliminary data.</text>
</comment>
<organism evidence="2 3">
    <name type="scientific">Hypnocyclicus thermotrophus</name>
    <dbReference type="NCBI Taxonomy" id="1627895"/>
    <lineage>
        <taxon>Bacteria</taxon>
        <taxon>Fusobacteriati</taxon>
        <taxon>Fusobacteriota</taxon>
        <taxon>Fusobacteriia</taxon>
        <taxon>Fusobacteriales</taxon>
        <taxon>Fusobacteriaceae</taxon>
        <taxon>Hypnocyclicus</taxon>
    </lineage>
</organism>
<name>A0AA46I637_9FUSO</name>
<dbReference type="EMBL" id="SOBG01000002">
    <property type="protein sequence ID" value="TDT71745.1"/>
    <property type="molecule type" value="Genomic_DNA"/>
</dbReference>
<feature type="domain" description="DUF4032" evidence="1">
    <location>
        <begin position="153"/>
        <end position="264"/>
    </location>
</feature>
<reference evidence="2 3" key="1">
    <citation type="submission" date="2019-03" db="EMBL/GenBank/DDBJ databases">
        <title>Genomic Encyclopedia of Type Strains, Phase IV (KMG-IV): sequencing the most valuable type-strain genomes for metagenomic binning, comparative biology and taxonomic classification.</title>
        <authorList>
            <person name="Goeker M."/>
        </authorList>
    </citation>
    <scope>NUCLEOTIDE SEQUENCE [LARGE SCALE GENOMIC DNA]</scope>
    <source>
        <strain evidence="2 3">DSM 100055</strain>
    </source>
</reference>
<dbReference type="SUPFAM" id="SSF110849">
    <property type="entry name" value="ParB/Sulfiredoxin"/>
    <property type="match status" value="1"/>
</dbReference>
<sequence length="615" mass="74456">MNGYIKTEAKEAYKKFLKEAKNPLKIFEKRGNLKKFVDRQKELAAYNSVYLGVKNVELSKIVGSVQKYMDFDKNFVPKNKIIETRWCNIYIAYQTNNRLPLVQLYKIKDEYYVYDGNHRISVANFLNFKSIEAEVTEFLPSTHKKEDIIYREKFLFEKETELEGIEFSEIHQYRRIHKEIKDFSDYQKEKYDNKIDYKTAAKIWYTELYKPAITILNGNNMLDYFIERTISDIFIYFLDHKYYESEKYMEDVGYTYALISFINHIKTNADKSLKSRINVYSYLKEFKYLEDLDMKKSLDKETLNKLSILKEITEIDFLYNFIILYEIDEYIERKDIKDFRAGVEKWYKKQFINKFDELNKRISQLPKRYSDYLKYIENEKEIIFHHFRSFKDIAKKKYKKKKVDIVANYILDIFIPIVESIQISNVDKNDLNKNYINIYDGIYEKYTYLFDYNQKITIYKAAEAYFNSEGAVYFKINDWFGTKYINNKKRAEILLRSINKLDKEWQEFHIELMKKYGEFGRFDTLFKLQELIKISIEEFGTEETKNKVKNDLEKLFNQKEINVFYKTKRGLIELKQNENYSFVDFYVDIMESSKYLGEDKNYVDIIDLAFSVMYN</sequence>
<dbReference type="AlphaFoldDB" id="A0AA46I637"/>
<evidence type="ECO:0000259" key="1">
    <source>
        <dbReference type="Pfam" id="PF13224"/>
    </source>
</evidence>
<dbReference type="InterPro" id="IPR025111">
    <property type="entry name" value="DUF4032"/>
</dbReference>
<protein>
    <submittedName>
        <fullName evidence="2">Uncharacterized protein DUF4032</fullName>
    </submittedName>
</protein>
<proteinExistence type="predicted"/>
<accession>A0AA46I637</accession>
<evidence type="ECO:0000313" key="3">
    <source>
        <dbReference type="Proteomes" id="UP000294678"/>
    </source>
</evidence>
<dbReference type="Pfam" id="PF13224">
    <property type="entry name" value="DUF4032"/>
    <property type="match status" value="1"/>
</dbReference>
<dbReference type="InterPro" id="IPR036086">
    <property type="entry name" value="ParB/Sulfiredoxin_sf"/>
</dbReference>
<keyword evidence="3" id="KW-1185">Reference proteome</keyword>
<dbReference type="RefSeq" id="WP_134112342.1">
    <property type="nucleotide sequence ID" value="NZ_SOBG01000002.1"/>
</dbReference>
<dbReference type="Proteomes" id="UP000294678">
    <property type="component" value="Unassembled WGS sequence"/>
</dbReference>